<feature type="non-terminal residue" evidence="2">
    <location>
        <position position="1"/>
    </location>
</feature>
<dbReference type="AlphaFoldDB" id="A0A8S3Z2X2"/>
<evidence type="ECO:0000313" key="3">
    <source>
        <dbReference type="Proteomes" id="UP000678393"/>
    </source>
</evidence>
<dbReference type="EMBL" id="CAJHNH020001199">
    <property type="protein sequence ID" value="CAG5121960.1"/>
    <property type="molecule type" value="Genomic_DNA"/>
</dbReference>
<feature type="region of interest" description="Disordered" evidence="1">
    <location>
        <begin position="37"/>
        <end position="73"/>
    </location>
</feature>
<organism evidence="2 3">
    <name type="scientific">Candidula unifasciata</name>
    <dbReference type="NCBI Taxonomy" id="100452"/>
    <lineage>
        <taxon>Eukaryota</taxon>
        <taxon>Metazoa</taxon>
        <taxon>Spiralia</taxon>
        <taxon>Lophotrochozoa</taxon>
        <taxon>Mollusca</taxon>
        <taxon>Gastropoda</taxon>
        <taxon>Heterobranchia</taxon>
        <taxon>Euthyneura</taxon>
        <taxon>Panpulmonata</taxon>
        <taxon>Eupulmonata</taxon>
        <taxon>Stylommatophora</taxon>
        <taxon>Helicina</taxon>
        <taxon>Helicoidea</taxon>
        <taxon>Geomitridae</taxon>
        <taxon>Candidula</taxon>
    </lineage>
</organism>
<dbReference type="Proteomes" id="UP000678393">
    <property type="component" value="Unassembled WGS sequence"/>
</dbReference>
<proteinExistence type="predicted"/>
<feature type="non-terminal residue" evidence="2">
    <location>
        <position position="100"/>
    </location>
</feature>
<gene>
    <name evidence="2" type="ORF">CUNI_LOCUS7518</name>
</gene>
<evidence type="ECO:0000256" key="1">
    <source>
        <dbReference type="SAM" id="MobiDB-lite"/>
    </source>
</evidence>
<evidence type="ECO:0000313" key="2">
    <source>
        <dbReference type="EMBL" id="CAG5121960.1"/>
    </source>
</evidence>
<accession>A0A8S3Z2X2</accession>
<sequence length="100" mass="10676">SVSGVSRSSPVVKNSKVIETSKADEFSVKTFPLALQIPTAPHSQHPTSRLAPPVSPKPRTRSEASADSLGKNSLLLLSPASPSRKYFKKISSPILPEGNR</sequence>
<reference evidence="2" key="1">
    <citation type="submission" date="2021-04" db="EMBL/GenBank/DDBJ databases">
        <authorList>
            <consortium name="Molecular Ecology Group"/>
        </authorList>
    </citation>
    <scope>NUCLEOTIDE SEQUENCE</scope>
</reference>
<name>A0A8S3Z2X2_9EUPU</name>
<protein>
    <submittedName>
        <fullName evidence="2">Uncharacterized protein</fullName>
    </submittedName>
</protein>
<keyword evidence="3" id="KW-1185">Reference proteome</keyword>
<comment type="caution">
    <text evidence="2">The sequence shown here is derived from an EMBL/GenBank/DDBJ whole genome shotgun (WGS) entry which is preliminary data.</text>
</comment>